<dbReference type="PANTHER" id="PTHR22600">
    <property type="entry name" value="BETA-HEXOSAMINIDASE"/>
    <property type="match status" value="1"/>
</dbReference>
<dbReference type="OrthoDB" id="1006965at2"/>
<dbReference type="SUPFAM" id="SSF51445">
    <property type="entry name" value="(Trans)glycosidases"/>
    <property type="match status" value="1"/>
</dbReference>
<evidence type="ECO:0000259" key="8">
    <source>
        <dbReference type="PROSITE" id="PS50022"/>
    </source>
</evidence>
<accession>A0A1X7L8J4</accession>
<dbReference type="GO" id="GO:0030203">
    <property type="term" value="P:glycosaminoglycan metabolic process"/>
    <property type="evidence" value="ECO:0007669"/>
    <property type="project" value="TreeGrafter"/>
</dbReference>
<dbReference type="STRING" id="561061.SAMN05660862_3751"/>
<dbReference type="InterPro" id="IPR017853">
    <property type="entry name" value="GH"/>
</dbReference>
<evidence type="ECO:0000256" key="5">
    <source>
        <dbReference type="ARBA" id="ARBA00023295"/>
    </source>
</evidence>
<dbReference type="Gene3D" id="3.20.20.80">
    <property type="entry name" value="Glycosidases"/>
    <property type="match status" value="1"/>
</dbReference>
<dbReference type="RefSeq" id="WP_085474431.1">
    <property type="nucleotide sequence ID" value="NZ_FXAU01000008.1"/>
</dbReference>
<reference evidence="9 10" key="1">
    <citation type="submission" date="2017-04" db="EMBL/GenBank/DDBJ databases">
        <authorList>
            <person name="Afonso C.L."/>
            <person name="Miller P.J."/>
            <person name="Scott M.A."/>
            <person name="Spackman E."/>
            <person name="Goraichik I."/>
            <person name="Dimitrov K.M."/>
            <person name="Suarez D.L."/>
            <person name="Swayne D.E."/>
        </authorList>
    </citation>
    <scope>NUCLEOTIDE SEQUENCE [LARGE SCALE GENOMIC DNA]</scope>
    <source>
        <strain evidence="9 10">DSM 22418</strain>
    </source>
</reference>
<evidence type="ECO:0000256" key="7">
    <source>
        <dbReference type="SAM" id="SignalP"/>
    </source>
</evidence>
<dbReference type="SUPFAM" id="SSF49785">
    <property type="entry name" value="Galactose-binding domain-like"/>
    <property type="match status" value="1"/>
</dbReference>
<dbReference type="InterPro" id="IPR000421">
    <property type="entry name" value="FA58C"/>
</dbReference>
<feature type="chain" id="PRO_5010882611" description="beta-N-acetylhexosaminidase" evidence="7">
    <location>
        <begin position="20"/>
        <end position="750"/>
    </location>
</feature>
<protein>
    <recommendedName>
        <fullName evidence="3">beta-N-acetylhexosaminidase</fullName>
        <ecNumber evidence="3">3.2.1.52</ecNumber>
    </recommendedName>
</protein>
<gene>
    <name evidence="9" type="ORF">SAMN05660862_3751</name>
</gene>
<dbReference type="PRINTS" id="PR00738">
    <property type="entry name" value="GLHYDRLASE20"/>
</dbReference>
<evidence type="ECO:0000256" key="6">
    <source>
        <dbReference type="PIRSR" id="PIRSR625705-1"/>
    </source>
</evidence>
<dbReference type="Pfam" id="PF00754">
    <property type="entry name" value="F5_F8_type_C"/>
    <property type="match status" value="1"/>
</dbReference>
<keyword evidence="4" id="KW-0378">Hydrolase</keyword>
<dbReference type="Pfam" id="PF13290">
    <property type="entry name" value="CHB_HEX_C_1"/>
    <property type="match status" value="1"/>
</dbReference>
<name>A0A1X7L8J4_9SPHI</name>
<dbReference type="GO" id="GO:0005975">
    <property type="term" value="P:carbohydrate metabolic process"/>
    <property type="evidence" value="ECO:0007669"/>
    <property type="project" value="InterPro"/>
</dbReference>
<comment type="similarity">
    <text evidence="2">Belongs to the glycosyl hydrolase 20 family.</text>
</comment>
<sequence>MRYLLVLLSFLGFQFFGFAQQQSLDLIPVPNKITYGEGTYTFVTTGTPLYITESFTDLGVLLSEYPQLKISTTEILKKVGKKHNQGIRLFQAEDIDKIGPKAYRLTIDNSGILLKAHNKEAMLSGLYTLIQIGLLQEQPQYIPQVTIDDSPRFSYRGLHLDVSRHFMPLSFIKKYIDVMALYKFNVFHWHLTDGAGWRLEIKQYPELTQKAAWRTHASWKDWWNNGRQYIEQGAPNAYGGYYTQEQAKELVAYAASKGITVIPEIEMPGHSEEVLAVYPHLACTGKPYTQGEFCIGNPETFVFLKNVLDEVLTIFPSPYIHIGGDEAEKKHWASCDKCQSLKKKENLKDEHELQSYAIKQMDEYLQAKGRKLIGWDEILEGGLTKGATVMSWRGEEGGIKAANAGHDVIMTPGEYLYFDSYQTDPRSQPETIGGYLPIDKVYAYNPIPKGIEKDKEKHILGAQANLWAEYMPTYQQVEYMAFPRALALAEINWTNQENRSWVDFKARLQKHYRILQELDVNYYRPSYDVRSEVTFHPDRKSNTVSLTSEQTNPVIFYTTNDAIPTSKSTRYTNPIELAGSHTIKAASFIDSFRVSAVENIRLDIHKAIGMKVYYNTPWEGYPAQKELTLTNGINGGLTYQDKQWQGFTKDIDLYVDFERREEIKSVTMRFMQMPGPGVYFPGVYKVYLSDNGKNYREVGVITNYEDTQDPKLRFKTFTYTLDKPQMARYVKVVATNPMKGYLFTDELIIY</sequence>
<dbReference type="EC" id="3.2.1.52" evidence="3"/>
<dbReference type="CDD" id="cd06563">
    <property type="entry name" value="GH20_chitobiase-like"/>
    <property type="match status" value="1"/>
</dbReference>
<dbReference type="InterPro" id="IPR025705">
    <property type="entry name" value="Beta_hexosaminidase_sua/sub"/>
</dbReference>
<dbReference type="Proteomes" id="UP000192980">
    <property type="component" value="Unassembled WGS sequence"/>
</dbReference>
<dbReference type="Gene3D" id="2.60.120.260">
    <property type="entry name" value="Galactose-binding domain-like"/>
    <property type="match status" value="1"/>
</dbReference>
<evidence type="ECO:0000256" key="4">
    <source>
        <dbReference type="ARBA" id="ARBA00022801"/>
    </source>
</evidence>
<keyword evidence="10" id="KW-1185">Reference proteome</keyword>
<dbReference type="AlphaFoldDB" id="A0A1X7L8J4"/>
<dbReference type="SUPFAM" id="SSF55545">
    <property type="entry name" value="beta-N-acetylhexosaminidase-like domain"/>
    <property type="match status" value="1"/>
</dbReference>
<comment type="catalytic activity">
    <reaction evidence="1">
        <text>Hydrolysis of terminal non-reducing N-acetyl-D-hexosamine residues in N-acetyl-beta-D-hexosaminides.</text>
        <dbReference type="EC" id="3.2.1.52"/>
    </reaction>
</comment>
<dbReference type="InterPro" id="IPR015883">
    <property type="entry name" value="Glyco_hydro_20_cat"/>
</dbReference>
<dbReference type="InterPro" id="IPR015882">
    <property type="entry name" value="HEX_bac_N"/>
</dbReference>
<keyword evidence="7" id="KW-0732">Signal</keyword>
<dbReference type="GO" id="GO:0016020">
    <property type="term" value="C:membrane"/>
    <property type="evidence" value="ECO:0007669"/>
    <property type="project" value="TreeGrafter"/>
</dbReference>
<evidence type="ECO:0000256" key="2">
    <source>
        <dbReference type="ARBA" id="ARBA00006285"/>
    </source>
</evidence>
<dbReference type="InterPro" id="IPR029018">
    <property type="entry name" value="Hex-like_dom2"/>
</dbReference>
<evidence type="ECO:0000256" key="1">
    <source>
        <dbReference type="ARBA" id="ARBA00001231"/>
    </source>
</evidence>
<proteinExistence type="inferred from homology"/>
<evidence type="ECO:0000313" key="10">
    <source>
        <dbReference type="Proteomes" id="UP000192980"/>
    </source>
</evidence>
<feature type="signal peptide" evidence="7">
    <location>
        <begin position="1"/>
        <end position="19"/>
    </location>
</feature>
<evidence type="ECO:0000256" key="3">
    <source>
        <dbReference type="ARBA" id="ARBA00012663"/>
    </source>
</evidence>
<dbReference type="Pfam" id="PF00728">
    <property type="entry name" value="Glyco_hydro_20"/>
    <property type="match status" value="1"/>
</dbReference>
<dbReference type="Gene3D" id="3.30.379.10">
    <property type="entry name" value="Chitobiase/beta-hexosaminidase domain 2-like"/>
    <property type="match status" value="1"/>
</dbReference>
<dbReference type="InterPro" id="IPR059177">
    <property type="entry name" value="GH29D-like_dom"/>
</dbReference>
<dbReference type="Pfam" id="PF02838">
    <property type="entry name" value="Glyco_hydro_20b"/>
    <property type="match status" value="1"/>
</dbReference>
<dbReference type="PANTHER" id="PTHR22600:SF57">
    <property type="entry name" value="BETA-N-ACETYLHEXOSAMINIDASE"/>
    <property type="match status" value="1"/>
</dbReference>
<evidence type="ECO:0000313" key="9">
    <source>
        <dbReference type="EMBL" id="SMG50166.1"/>
    </source>
</evidence>
<keyword evidence="5" id="KW-0326">Glycosidase</keyword>
<feature type="active site" description="Proton donor" evidence="6">
    <location>
        <position position="326"/>
    </location>
</feature>
<dbReference type="GO" id="GO:0004563">
    <property type="term" value="F:beta-N-acetylhexosaminidase activity"/>
    <property type="evidence" value="ECO:0007669"/>
    <property type="project" value="UniProtKB-EC"/>
</dbReference>
<dbReference type="EMBL" id="FXAU01000008">
    <property type="protein sequence ID" value="SMG50166.1"/>
    <property type="molecule type" value="Genomic_DNA"/>
</dbReference>
<organism evidence="9 10">
    <name type="scientific">Sphingobacterium psychroaquaticum</name>
    <dbReference type="NCBI Taxonomy" id="561061"/>
    <lineage>
        <taxon>Bacteria</taxon>
        <taxon>Pseudomonadati</taxon>
        <taxon>Bacteroidota</taxon>
        <taxon>Sphingobacteriia</taxon>
        <taxon>Sphingobacteriales</taxon>
        <taxon>Sphingobacteriaceae</taxon>
        <taxon>Sphingobacterium</taxon>
    </lineage>
</organism>
<dbReference type="PROSITE" id="PS50022">
    <property type="entry name" value="FA58C_3"/>
    <property type="match status" value="1"/>
</dbReference>
<dbReference type="InterPro" id="IPR008979">
    <property type="entry name" value="Galactose-bd-like_sf"/>
</dbReference>
<feature type="domain" description="F5/8 type C" evidence="8">
    <location>
        <begin position="644"/>
        <end position="750"/>
    </location>
</feature>